<dbReference type="AlphaFoldDB" id="A0A1I7ZGA8"/>
<dbReference type="WBParaSite" id="L893_g26248.t1">
    <property type="protein sequence ID" value="L893_g26248.t1"/>
    <property type="gene ID" value="L893_g26248"/>
</dbReference>
<dbReference type="Proteomes" id="UP000095287">
    <property type="component" value="Unplaced"/>
</dbReference>
<protein>
    <submittedName>
        <fullName evidence="2">Carn_acyltransf domain-containing protein</fullName>
    </submittedName>
</protein>
<organism evidence="1 2">
    <name type="scientific">Steinernema glaseri</name>
    <dbReference type="NCBI Taxonomy" id="37863"/>
    <lineage>
        <taxon>Eukaryota</taxon>
        <taxon>Metazoa</taxon>
        <taxon>Ecdysozoa</taxon>
        <taxon>Nematoda</taxon>
        <taxon>Chromadorea</taxon>
        <taxon>Rhabditida</taxon>
        <taxon>Tylenchina</taxon>
        <taxon>Panagrolaimomorpha</taxon>
        <taxon>Strongyloidoidea</taxon>
        <taxon>Steinernematidae</taxon>
        <taxon>Steinernema</taxon>
    </lineage>
</organism>
<evidence type="ECO:0000313" key="1">
    <source>
        <dbReference type="Proteomes" id="UP000095287"/>
    </source>
</evidence>
<name>A0A1I7ZGA8_9BILA</name>
<sequence>MLRVSTDQAVGHVVDRPAPWLGLNFKVLITDGRVLSARSTAASSVLSALADDVFALRRRRSAGRAS</sequence>
<reference evidence="2" key="1">
    <citation type="submission" date="2016-11" db="UniProtKB">
        <authorList>
            <consortium name="WormBaseParasite"/>
        </authorList>
    </citation>
    <scope>IDENTIFICATION</scope>
</reference>
<proteinExistence type="predicted"/>
<keyword evidence="1" id="KW-1185">Reference proteome</keyword>
<evidence type="ECO:0000313" key="2">
    <source>
        <dbReference type="WBParaSite" id="L893_g26248.t1"/>
    </source>
</evidence>
<accession>A0A1I7ZGA8</accession>